<dbReference type="Gene3D" id="3.80.10.10">
    <property type="entry name" value="Ribonuclease Inhibitor"/>
    <property type="match status" value="2"/>
</dbReference>
<organism evidence="6 7">
    <name type="scientific">Hibiscus syriacus</name>
    <name type="common">Rose of Sharon</name>
    <dbReference type="NCBI Taxonomy" id="106335"/>
    <lineage>
        <taxon>Eukaryota</taxon>
        <taxon>Viridiplantae</taxon>
        <taxon>Streptophyta</taxon>
        <taxon>Embryophyta</taxon>
        <taxon>Tracheophyta</taxon>
        <taxon>Spermatophyta</taxon>
        <taxon>Magnoliopsida</taxon>
        <taxon>eudicotyledons</taxon>
        <taxon>Gunneridae</taxon>
        <taxon>Pentapetalae</taxon>
        <taxon>rosids</taxon>
        <taxon>malvids</taxon>
        <taxon>Malvales</taxon>
        <taxon>Malvaceae</taxon>
        <taxon>Malvoideae</taxon>
        <taxon>Hibiscus</taxon>
    </lineage>
</organism>
<dbReference type="InterPro" id="IPR042197">
    <property type="entry name" value="Apaf_helical"/>
</dbReference>
<keyword evidence="3" id="KW-0611">Plant defense</keyword>
<dbReference type="Gene3D" id="3.40.50.10140">
    <property type="entry name" value="Toll/interleukin-1 receptor homology (TIR) domain"/>
    <property type="match status" value="2"/>
</dbReference>
<evidence type="ECO:0000256" key="1">
    <source>
        <dbReference type="ARBA" id="ARBA00022614"/>
    </source>
</evidence>
<name>A0A6A2X3T3_HIBSY</name>
<dbReference type="InterPro" id="IPR036390">
    <property type="entry name" value="WH_DNA-bd_sf"/>
</dbReference>
<feature type="domain" description="TIR" evidence="5">
    <location>
        <begin position="273"/>
        <end position="411"/>
    </location>
</feature>
<dbReference type="InterPro" id="IPR027417">
    <property type="entry name" value="P-loop_NTPase"/>
</dbReference>
<accession>A0A6A2X3T3</accession>
<keyword evidence="7" id="KW-1185">Reference proteome</keyword>
<dbReference type="Proteomes" id="UP000436088">
    <property type="component" value="Unassembled WGS sequence"/>
</dbReference>
<keyword evidence="1" id="KW-0433">Leucine-rich repeat</keyword>
<dbReference type="SUPFAM" id="SSF52058">
    <property type="entry name" value="L domain-like"/>
    <property type="match status" value="1"/>
</dbReference>
<reference evidence="6" key="1">
    <citation type="submission" date="2019-09" db="EMBL/GenBank/DDBJ databases">
        <title>Draft genome information of white flower Hibiscus syriacus.</title>
        <authorList>
            <person name="Kim Y.-M."/>
        </authorList>
    </citation>
    <scope>NUCLEOTIDE SEQUENCE [LARGE SCALE GENOMIC DNA]</scope>
    <source>
        <strain evidence="6">YM2019G1</strain>
    </source>
</reference>
<dbReference type="Pfam" id="PF00931">
    <property type="entry name" value="NB-ARC"/>
    <property type="match status" value="1"/>
</dbReference>
<feature type="domain" description="TIR" evidence="5">
    <location>
        <begin position="94"/>
        <end position="272"/>
    </location>
</feature>
<evidence type="ECO:0000256" key="3">
    <source>
        <dbReference type="ARBA" id="ARBA00022821"/>
    </source>
</evidence>
<keyword evidence="2" id="KW-0677">Repeat</keyword>
<dbReference type="InterPro" id="IPR044974">
    <property type="entry name" value="Disease_R_plants"/>
</dbReference>
<evidence type="ECO:0000313" key="6">
    <source>
        <dbReference type="EMBL" id="KAE8669358.1"/>
    </source>
</evidence>
<dbReference type="InterPro" id="IPR032675">
    <property type="entry name" value="LRR_dom_sf"/>
</dbReference>
<dbReference type="InterPro" id="IPR058192">
    <property type="entry name" value="WHD_ROQ1-like"/>
</dbReference>
<gene>
    <name evidence="6" type="ORF">F3Y22_tig00112249pilonHSYRG00352</name>
</gene>
<dbReference type="Pfam" id="PF13676">
    <property type="entry name" value="TIR_2"/>
    <property type="match status" value="1"/>
</dbReference>
<sequence length="1317" mass="150610">MASSVNFSSCQFNSFLYRSPRLKYSSFPSRQLKCFHSPPRSSRQLKYSFSPCRQLKYPFSPSRQLKYFSSPSCQLKDSSPSSLQLKDSSSSRQWKYQVFLSFRFETRRNFTSQLLKALKDTGMNVFFDEEKLEKGEQFLGQLTQSIEVSNLSIIILSADYASSDVCLTELSQIMDLKHNQGHIVLPIFFHVDPSDVQNISGTFQKSFDAHEPKQPPPCDEEKLKQWKLKQQKVKQWKADLAQVGTLKGVHIKGDRPETEHIKHIVECAINKLMKHQVFLSFGEDTRHNFSSHLLKALEDTGINVISDDKTEIEISQAIAASNLSIVVLSEDYAVSESCLAQLSCIMARQRTQKHIFLPIFYHVKPDELKLGRSENFAEVADLQGLIIEGGYSDRPDTEHIKVVVRDVIQKLNRKSRSVSDELIGIDDQKETILRLIGQEKNRLIGLWGMGGIGKTTLVDAVYNEITLVFDSRCFVHNVRRQIEDKGMISVRNELLTNLLGNKTDIDTPSIGCLVTQDRLKNKRVFVVLDDVNDSDLMDLMGVKYFGEGSKIIVTSRDRQVLKNGGADEIYKVKKLNDKDSLQLFSRFAFKLSNPALDFQDLWNKFLEYAQGNPLALKVLGSKLYTKSRKEWEGEVDKLKEYPQQKISQILRSSFDELDKLEKDIFLDIACFFKRELKEDVEEILSCLYKGAACGISNLLDKCLVHIDSYGRICMHDMLEEMGKDYILQRYEHPEERNRLWSLKDVNQVLRCNKENKSIKGIKFQMTQSDPLLSCRHGFVNMLNLRYIDLSTGCLMYEKDKVLAHKVDSVSFPDELRYLCWSGYPFKSLSSNSNPKNLTVLKLRFGCMEQLWNEDHQDLVNLRIIDLSHCLKLRKIPNLSGAVNLKSLCCRMCESLVELPCLSHLPSLEILDLTDCVNLRKIPNLSGAINLKSLNLSSCLELVEPLELPINITQLNLSHTVIKEVADSIQHLVGLRELNLSHSRVKNVSNSISKFESLRVLVLDYCKSLKTLPELPRYLWFLDASNCTSLEKVSFTDVSFNPFHSLHDGDGAPLREDVFMLFSNCRSLNQDSIKNIVANAMLQIHSLAQRWVRRKGISLGEYEWDFLFCCFPGNEVPENVFYYGSMNYSFDLKITPNGFSGSRLLAFAICLVADLTRAKRDLEFICKYQLTTTSGEKFTNECHVSLTQDKIFRYKTDSNPYLWNFNFMGDHVFILFNQDMIIIDNDYEKASFELDIGDLDGDEFKVKKCGVNIFYMDAEGYTISDVMRWDKSNQNSDCQEDANIEGAHDGSATEIRPGDERRFGNDGEEGDGGPKTLK</sequence>
<dbReference type="SUPFAM" id="SSF52200">
    <property type="entry name" value="Toll/Interleukin receptor TIR domain"/>
    <property type="match status" value="2"/>
</dbReference>
<dbReference type="GO" id="GO:0006952">
    <property type="term" value="P:defense response"/>
    <property type="evidence" value="ECO:0007669"/>
    <property type="project" value="UniProtKB-KW"/>
</dbReference>
<dbReference type="SMART" id="SM00255">
    <property type="entry name" value="TIR"/>
    <property type="match status" value="2"/>
</dbReference>
<dbReference type="GO" id="GO:0043531">
    <property type="term" value="F:ADP binding"/>
    <property type="evidence" value="ECO:0007669"/>
    <property type="project" value="InterPro"/>
</dbReference>
<dbReference type="SUPFAM" id="SSF46785">
    <property type="entry name" value="Winged helix' DNA-binding domain"/>
    <property type="match status" value="1"/>
</dbReference>
<dbReference type="PANTHER" id="PTHR11017:SF479">
    <property type="entry name" value="DISEASE RESISTANCE PROTEIN (TIR-NBS-LRR CLASS) FAMILY"/>
    <property type="match status" value="1"/>
</dbReference>
<dbReference type="CDD" id="cd04868">
    <property type="entry name" value="ACT_AK-like"/>
    <property type="match status" value="1"/>
</dbReference>
<dbReference type="SUPFAM" id="SSF52540">
    <property type="entry name" value="P-loop containing nucleoside triphosphate hydrolases"/>
    <property type="match status" value="1"/>
</dbReference>
<dbReference type="InterPro" id="IPR035897">
    <property type="entry name" value="Toll_tir_struct_dom_sf"/>
</dbReference>
<dbReference type="Gene3D" id="1.10.8.430">
    <property type="entry name" value="Helical domain of apoptotic protease-activating factors"/>
    <property type="match status" value="1"/>
</dbReference>
<dbReference type="PANTHER" id="PTHR11017">
    <property type="entry name" value="LEUCINE-RICH REPEAT-CONTAINING PROTEIN"/>
    <property type="match status" value="1"/>
</dbReference>
<dbReference type="InterPro" id="IPR000157">
    <property type="entry name" value="TIR_dom"/>
</dbReference>
<dbReference type="PROSITE" id="PS50104">
    <property type="entry name" value="TIR"/>
    <property type="match status" value="2"/>
</dbReference>
<protein>
    <recommendedName>
        <fullName evidence="5">TIR domain-containing protein</fullName>
    </recommendedName>
</protein>
<comment type="caution">
    <text evidence="6">The sequence shown here is derived from an EMBL/GenBank/DDBJ whole genome shotgun (WGS) entry which is preliminary data.</text>
</comment>
<dbReference type="Pfam" id="PF23282">
    <property type="entry name" value="WHD_ROQ1"/>
    <property type="match status" value="1"/>
</dbReference>
<dbReference type="PRINTS" id="PR00364">
    <property type="entry name" value="DISEASERSIST"/>
</dbReference>
<evidence type="ECO:0000313" key="7">
    <source>
        <dbReference type="Proteomes" id="UP000436088"/>
    </source>
</evidence>
<dbReference type="GO" id="GO:0007165">
    <property type="term" value="P:signal transduction"/>
    <property type="evidence" value="ECO:0007669"/>
    <property type="project" value="InterPro"/>
</dbReference>
<dbReference type="EMBL" id="VEPZ02001530">
    <property type="protein sequence ID" value="KAE8669358.1"/>
    <property type="molecule type" value="Genomic_DNA"/>
</dbReference>
<proteinExistence type="predicted"/>
<dbReference type="InterPro" id="IPR002182">
    <property type="entry name" value="NB-ARC"/>
</dbReference>
<feature type="compositionally biased region" description="Basic and acidic residues" evidence="4">
    <location>
        <begin position="1295"/>
        <end position="1304"/>
    </location>
</feature>
<evidence type="ECO:0000259" key="5">
    <source>
        <dbReference type="PROSITE" id="PS50104"/>
    </source>
</evidence>
<evidence type="ECO:0000256" key="2">
    <source>
        <dbReference type="ARBA" id="ARBA00022737"/>
    </source>
</evidence>
<dbReference type="Pfam" id="PF01582">
    <property type="entry name" value="TIR"/>
    <property type="match status" value="1"/>
</dbReference>
<feature type="region of interest" description="Disordered" evidence="4">
    <location>
        <begin position="1272"/>
        <end position="1317"/>
    </location>
</feature>
<evidence type="ECO:0000256" key="4">
    <source>
        <dbReference type="SAM" id="MobiDB-lite"/>
    </source>
</evidence>
<dbReference type="Gene3D" id="3.40.50.300">
    <property type="entry name" value="P-loop containing nucleotide triphosphate hydrolases"/>
    <property type="match status" value="1"/>
</dbReference>